<dbReference type="Proteomes" id="UP000032515">
    <property type="component" value="Unassembled WGS sequence"/>
</dbReference>
<feature type="region of interest" description="Disordered" evidence="1">
    <location>
        <begin position="84"/>
        <end position="105"/>
    </location>
</feature>
<accession>A0A0D7EFZ5</accession>
<dbReference type="AlphaFoldDB" id="A0A0D7EFZ5"/>
<evidence type="ECO:0000313" key="2">
    <source>
        <dbReference type="EMBL" id="KIZ39586.1"/>
    </source>
</evidence>
<evidence type="ECO:0000256" key="1">
    <source>
        <dbReference type="SAM" id="MobiDB-lite"/>
    </source>
</evidence>
<dbReference type="EMBL" id="JXXE01000418">
    <property type="protein sequence ID" value="KIZ39586.1"/>
    <property type="molecule type" value="Genomic_DNA"/>
</dbReference>
<proteinExistence type="predicted"/>
<dbReference type="PATRIC" id="fig|1076.23.peg.4629"/>
<evidence type="ECO:0000313" key="3">
    <source>
        <dbReference type="Proteomes" id="UP000032515"/>
    </source>
</evidence>
<reference evidence="2 3" key="1">
    <citation type="submission" date="2014-11" db="EMBL/GenBank/DDBJ databases">
        <title>Genomics and ecophysiology of heterotrophic nitrogen fixing bacteria isolated from estuarine surface water.</title>
        <authorList>
            <person name="Bentzon-Tilia M."/>
            <person name="Severin I."/>
            <person name="Hansen L.H."/>
            <person name="Riemann L."/>
        </authorList>
    </citation>
    <scope>NUCLEOTIDE SEQUENCE [LARGE SCALE GENOMIC DNA]</scope>
    <source>
        <strain evidence="2 3">BAL398</strain>
    </source>
</reference>
<comment type="caution">
    <text evidence="2">The sequence shown here is derived from an EMBL/GenBank/DDBJ whole genome shotgun (WGS) entry which is preliminary data.</text>
</comment>
<feature type="compositionally biased region" description="Polar residues" evidence="1">
    <location>
        <begin position="84"/>
        <end position="93"/>
    </location>
</feature>
<name>A0A0D7EFZ5_RHOPL</name>
<protein>
    <submittedName>
        <fullName evidence="2">Uncharacterized protein</fullName>
    </submittedName>
</protein>
<dbReference type="RefSeq" id="WP_044414775.1">
    <property type="nucleotide sequence ID" value="NZ_JXXE01000418.1"/>
</dbReference>
<gene>
    <name evidence="2" type="ORF">OO17_19985</name>
</gene>
<sequence>MHQATRFQFERTVKEFAEWRAVCERQRSPAAAWWWGPALAVLDEQQPMPQQYCDDLEMESGSSYAAAGRKLIAAIAEQTTLPWPNLFPRQTTPHADEPQDILSTT</sequence>
<organism evidence="2 3">
    <name type="scientific">Rhodopseudomonas palustris</name>
    <dbReference type="NCBI Taxonomy" id="1076"/>
    <lineage>
        <taxon>Bacteria</taxon>
        <taxon>Pseudomonadati</taxon>
        <taxon>Pseudomonadota</taxon>
        <taxon>Alphaproteobacteria</taxon>
        <taxon>Hyphomicrobiales</taxon>
        <taxon>Nitrobacteraceae</taxon>
        <taxon>Rhodopseudomonas</taxon>
    </lineage>
</organism>